<dbReference type="InterPro" id="IPR022300">
    <property type="entry name" value="PPK2-rel_1"/>
</dbReference>
<keyword evidence="2 6" id="KW-0808">Transferase</keyword>
<reference evidence="7" key="1">
    <citation type="submission" date="2015-10" db="EMBL/GenBank/DDBJ databases">
        <authorList>
            <person name="Luecker S."/>
            <person name="Luecker S."/>
        </authorList>
    </citation>
    <scope>NUCLEOTIDE SEQUENCE [LARGE SCALE GENOMIC DNA]</scope>
</reference>
<dbReference type="PANTHER" id="PTHR34383:SF3">
    <property type="entry name" value="POLYPHOSPHATE:AMP PHOSPHOTRANSFERASE"/>
    <property type="match status" value="1"/>
</dbReference>
<dbReference type="InterPro" id="IPR022488">
    <property type="entry name" value="PPK2-related"/>
</dbReference>
<dbReference type="Proteomes" id="UP000198736">
    <property type="component" value="Unassembled WGS sequence"/>
</dbReference>
<keyword evidence="7" id="KW-1185">Reference proteome</keyword>
<dbReference type="RefSeq" id="WP_245631093.1">
    <property type="nucleotide sequence ID" value="NZ_CZPZ01000034.1"/>
</dbReference>
<gene>
    <name evidence="6" type="ORF">COMA2_70038</name>
</gene>
<dbReference type="GO" id="GO:0006797">
    <property type="term" value="P:polyphosphate metabolic process"/>
    <property type="evidence" value="ECO:0007669"/>
    <property type="project" value="InterPro"/>
</dbReference>
<evidence type="ECO:0000256" key="4">
    <source>
        <dbReference type="SAM" id="MobiDB-lite"/>
    </source>
</evidence>
<dbReference type="InterPro" id="IPR016898">
    <property type="entry name" value="Polyphosphate_phosphotransfera"/>
</dbReference>
<dbReference type="AlphaFoldDB" id="A0A0S4LT84"/>
<sequence>MKQYRVKPDGKLSLKELNPDDTGDYKKSEQGKAKAKAETAKLIARLDGLQERLYAGATRSLLLVLQGMDTSGKDGTIKSVMSGVNPQGCKVAAFKAPTKDELARDFLWRVHREVPPKGYIGIFNRSHYEDVLITRVHGWVSDKVAKRRFDQIKEFEELLTESGTAVLKVFLHISKDEQKGRLEARIADPEKRWKWSSGDLEERKLWDEYQKAFEEVMSATSTESAPWYVVPANRKWYRNLIVADRVVNALEDMKLKMPPAPDGVDFTKLRIV</sequence>
<dbReference type="NCBIfam" id="TIGR03709">
    <property type="entry name" value="PPK2_rel_1"/>
    <property type="match status" value="1"/>
</dbReference>
<dbReference type="SUPFAM" id="SSF52540">
    <property type="entry name" value="P-loop containing nucleoside triphosphate hydrolases"/>
    <property type="match status" value="1"/>
</dbReference>
<dbReference type="STRING" id="1742973.COMA2_70038"/>
<evidence type="ECO:0000313" key="7">
    <source>
        <dbReference type="Proteomes" id="UP000198736"/>
    </source>
</evidence>
<keyword evidence="3 6" id="KW-0418">Kinase</keyword>
<evidence type="ECO:0000256" key="2">
    <source>
        <dbReference type="ARBA" id="ARBA00022679"/>
    </source>
</evidence>
<dbReference type="Gene3D" id="3.40.50.300">
    <property type="entry name" value="P-loop containing nucleotide triphosphate hydrolases"/>
    <property type="match status" value="1"/>
</dbReference>
<feature type="domain" description="Polyphosphate kinase-2-related" evidence="5">
    <location>
        <begin position="32"/>
        <end position="256"/>
    </location>
</feature>
<proteinExistence type="inferred from homology"/>
<comment type="similarity">
    <text evidence="1">Belongs to the polyphosphate kinase 2 (PPK2) family. Class I subfamily.</text>
</comment>
<organism evidence="6 7">
    <name type="scientific">Candidatus Nitrospira nitrificans</name>
    <dbReference type="NCBI Taxonomy" id="1742973"/>
    <lineage>
        <taxon>Bacteria</taxon>
        <taxon>Pseudomonadati</taxon>
        <taxon>Nitrospirota</taxon>
        <taxon>Nitrospiria</taxon>
        <taxon>Nitrospirales</taxon>
        <taxon>Nitrospiraceae</taxon>
        <taxon>Nitrospira</taxon>
    </lineage>
</organism>
<evidence type="ECO:0000256" key="1">
    <source>
        <dbReference type="ARBA" id="ARBA00009924"/>
    </source>
</evidence>
<dbReference type="PIRSF" id="PIRSF028756">
    <property type="entry name" value="PPK2_prd"/>
    <property type="match status" value="1"/>
</dbReference>
<protein>
    <submittedName>
        <fullName evidence="6">Putative Polyphosphate kinase 2</fullName>
        <ecNumber evidence="6">2.7.4.-</ecNumber>
    </submittedName>
</protein>
<dbReference type="InterPro" id="IPR027417">
    <property type="entry name" value="P-loop_NTPase"/>
</dbReference>
<evidence type="ECO:0000313" key="6">
    <source>
        <dbReference type="EMBL" id="CUS39236.1"/>
    </source>
</evidence>
<dbReference type="EC" id="2.7.4.-" evidence="6"/>
<dbReference type="EMBL" id="CZPZ01000034">
    <property type="protein sequence ID" value="CUS39236.1"/>
    <property type="molecule type" value="Genomic_DNA"/>
</dbReference>
<accession>A0A0S4LT84</accession>
<evidence type="ECO:0000259" key="5">
    <source>
        <dbReference type="Pfam" id="PF03976"/>
    </source>
</evidence>
<name>A0A0S4LT84_9BACT</name>
<dbReference type="PANTHER" id="PTHR34383">
    <property type="entry name" value="POLYPHOSPHATE:AMP PHOSPHOTRANSFERASE-RELATED"/>
    <property type="match status" value="1"/>
</dbReference>
<dbReference type="Pfam" id="PF03976">
    <property type="entry name" value="PPK2"/>
    <property type="match status" value="1"/>
</dbReference>
<feature type="region of interest" description="Disordered" evidence="4">
    <location>
        <begin position="1"/>
        <end position="34"/>
    </location>
</feature>
<dbReference type="GO" id="GO:0008976">
    <property type="term" value="F:polyphosphate kinase activity"/>
    <property type="evidence" value="ECO:0007669"/>
    <property type="project" value="InterPro"/>
</dbReference>
<evidence type="ECO:0000256" key="3">
    <source>
        <dbReference type="ARBA" id="ARBA00022777"/>
    </source>
</evidence>